<dbReference type="AlphaFoldDB" id="A0AAD5YEB9"/>
<organism evidence="1 2">
    <name type="scientific">Meripilus lineatus</name>
    <dbReference type="NCBI Taxonomy" id="2056292"/>
    <lineage>
        <taxon>Eukaryota</taxon>
        <taxon>Fungi</taxon>
        <taxon>Dikarya</taxon>
        <taxon>Basidiomycota</taxon>
        <taxon>Agaricomycotina</taxon>
        <taxon>Agaricomycetes</taxon>
        <taxon>Polyporales</taxon>
        <taxon>Meripilaceae</taxon>
        <taxon>Meripilus</taxon>
    </lineage>
</organism>
<dbReference type="EMBL" id="JANAWD010000593">
    <property type="protein sequence ID" value="KAJ3477448.1"/>
    <property type="molecule type" value="Genomic_DNA"/>
</dbReference>
<dbReference type="Proteomes" id="UP001212997">
    <property type="component" value="Unassembled WGS sequence"/>
</dbReference>
<accession>A0AAD5YEB9</accession>
<proteinExistence type="predicted"/>
<evidence type="ECO:0000313" key="1">
    <source>
        <dbReference type="EMBL" id="KAJ3477448.1"/>
    </source>
</evidence>
<evidence type="ECO:0008006" key="3">
    <source>
        <dbReference type="Google" id="ProtNLM"/>
    </source>
</evidence>
<reference evidence="1" key="1">
    <citation type="submission" date="2022-07" db="EMBL/GenBank/DDBJ databases">
        <title>Genome Sequence of Physisporinus lineatus.</title>
        <authorList>
            <person name="Buettner E."/>
        </authorList>
    </citation>
    <scope>NUCLEOTIDE SEQUENCE</scope>
    <source>
        <strain evidence="1">VT162</strain>
    </source>
</reference>
<sequence>MEQTVTDAENLDVLANTVVESVVEVPTSPRSTNPDLPEDVVEQIVNELSKSLPALKACSLVSKVWRNIARPSLHAQYIFNATTKDVDRLSGYASTPRLIDHVQKLVLNYPGQRSGRQHILTNFEAKLQRLDALPNVKNLVLNHVNFVDAERQGLYSFIIKMLPGVRSLTIDSESAFTGVNHLSSLVHSFPLLWSLDLGTLDYMKPTLATLRWSRAETRAEISGLKSLRLLRSKKFRKAEISKLLGIIPGSTHAIALDTLSIHWPCSSCWAESEDMIEVGLCNLFGPSLRHLELKLGSRGGKLANPSETRSNSPFCISGGHYSREARDTSLSEVDILEQMSSPRLRQLTLLPRFKRAINITVTLKLSKLDNEMKEGRFRADKILLLLPIGHRMSTSLMSVLDEVNRSMPWSWEKGILDFEYVFA</sequence>
<dbReference type="SUPFAM" id="SSF81383">
    <property type="entry name" value="F-box domain"/>
    <property type="match status" value="1"/>
</dbReference>
<dbReference type="InterPro" id="IPR036047">
    <property type="entry name" value="F-box-like_dom_sf"/>
</dbReference>
<comment type="caution">
    <text evidence="1">The sequence shown here is derived from an EMBL/GenBank/DDBJ whole genome shotgun (WGS) entry which is preliminary data.</text>
</comment>
<keyword evidence="2" id="KW-1185">Reference proteome</keyword>
<evidence type="ECO:0000313" key="2">
    <source>
        <dbReference type="Proteomes" id="UP001212997"/>
    </source>
</evidence>
<gene>
    <name evidence="1" type="ORF">NLI96_g10458</name>
</gene>
<protein>
    <recommendedName>
        <fullName evidence="3">F-box domain-containing protein</fullName>
    </recommendedName>
</protein>
<name>A0AAD5YEB9_9APHY</name>